<organism evidence="3 4">
    <name type="scientific">Lentinula lateritia</name>
    <dbReference type="NCBI Taxonomy" id="40482"/>
    <lineage>
        <taxon>Eukaryota</taxon>
        <taxon>Fungi</taxon>
        <taxon>Dikarya</taxon>
        <taxon>Basidiomycota</taxon>
        <taxon>Agaricomycotina</taxon>
        <taxon>Agaricomycetes</taxon>
        <taxon>Agaricomycetidae</taxon>
        <taxon>Agaricales</taxon>
        <taxon>Marasmiineae</taxon>
        <taxon>Omphalotaceae</taxon>
        <taxon>Lentinula</taxon>
    </lineage>
</organism>
<comment type="caution">
    <text evidence="3">The sequence shown here is derived from an EMBL/GenBank/DDBJ whole genome shotgun (WGS) entry which is preliminary data.</text>
</comment>
<dbReference type="SUPFAM" id="SSF54768">
    <property type="entry name" value="dsRNA-binding domain-like"/>
    <property type="match status" value="1"/>
</dbReference>
<evidence type="ECO:0000256" key="1">
    <source>
        <dbReference type="PROSITE-ProRule" id="PRU00266"/>
    </source>
</evidence>
<evidence type="ECO:0000313" key="3">
    <source>
        <dbReference type="EMBL" id="KAJ4484636.1"/>
    </source>
</evidence>
<accession>A0ABQ8VB70</accession>
<evidence type="ECO:0000259" key="2">
    <source>
        <dbReference type="PROSITE" id="PS50137"/>
    </source>
</evidence>
<proteinExistence type="predicted"/>
<evidence type="ECO:0000313" key="4">
    <source>
        <dbReference type="Proteomes" id="UP001150217"/>
    </source>
</evidence>
<name>A0ABQ8VB70_9AGAR</name>
<reference evidence="3" key="1">
    <citation type="submission" date="2022-08" db="EMBL/GenBank/DDBJ databases">
        <title>A Global Phylogenomic Analysis of the Shiitake Genus Lentinula.</title>
        <authorList>
            <consortium name="DOE Joint Genome Institute"/>
            <person name="Sierra-Patev S."/>
            <person name="Min B."/>
            <person name="Naranjo-Ortiz M."/>
            <person name="Looney B."/>
            <person name="Konkel Z."/>
            <person name="Slot J.C."/>
            <person name="Sakamoto Y."/>
            <person name="Steenwyk J.L."/>
            <person name="Rokas A."/>
            <person name="Carro J."/>
            <person name="Camarero S."/>
            <person name="Ferreira P."/>
            <person name="Molpeceres G."/>
            <person name="Ruiz-Duenas F.J."/>
            <person name="Serrano A."/>
            <person name="Henrissat B."/>
            <person name="Drula E."/>
            <person name="Hughes K.W."/>
            <person name="Mata J.L."/>
            <person name="Ishikawa N.K."/>
            <person name="Vargas-Isla R."/>
            <person name="Ushijima S."/>
            <person name="Smith C.A."/>
            <person name="Ahrendt S."/>
            <person name="Andreopoulos W."/>
            <person name="He G."/>
            <person name="Labutti K."/>
            <person name="Lipzen A."/>
            <person name="Ng V."/>
            <person name="Riley R."/>
            <person name="Sandor L."/>
            <person name="Barry K."/>
            <person name="Martinez A.T."/>
            <person name="Xiao Y."/>
            <person name="Gibbons J.G."/>
            <person name="Terashima K."/>
            <person name="Grigoriev I.V."/>
            <person name="Hibbett D.S."/>
        </authorList>
    </citation>
    <scope>NUCLEOTIDE SEQUENCE</scope>
    <source>
        <strain evidence="3">RHP3577 ss4</strain>
    </source>
</reference>
<keyword evidence="4" id="KW-1185">Reference proteome</keyword>
<dbReference type="PROSITE" id="PS50137">
    <property type="entry name" value="DS_RBD"/>
    <property type="match status" value="1"/>
</dbReference>
<dbReference type="Proteomes" id="UP001150217">
    <property type="component" value="Unassembled WGS sequence"/>
</dbReference>
<dbReference type="Pfam" id="PF00035">
    <property type="entry name" value="dsrm"/>
    <property type="match status" value="1"/>
</dbReference>
<keyword evidence="1" id="KW-0694">RNA-binding</keyword>
<sequence length="73" mass="7964">MSDSEYIHALNNLAQSRHLTVSYSNTHTGTQHGGVWISIVYINGVEHGRATCTTRKDAQKAAARIALSVLELV</sequence>
<dbReference type="EMBL" id="JANVFT010000052">
    <property type="protein sequence ID" value="KAJ4484636.1"/>
    <property type="molecule type" value="Genomic_DNA"/>
</dbReference>
<feature type="domain" description="DRBM" evidence="2">
    <location>
        <begin position="5"/>
        <end position="72"/>
    </location>
</feature>
<dbReference type="SMART" id="SM00358">
    <property type="entry name" value="DSRM"/>
    <property type="match status" value="1"/>
</dbReference>
<dbReference type="Gene3D" id="3.30.160.20">
    <property type="match status" value="1"/>
</dbReference>
<protein>
    <recommendedName>
        <fullName evidence="2">DRBM domain-containing protein</fullName>
    </recommendedName>
</protein>
<dbReference type="InterPro" id="IPR014720">
    <property type="entry name" value="dsRBD_dom"/>
</dbReference>
<gene>
    <name evidence="3" type="ORF">C8R41DRAFT_921560</name>
</gene>